<dbReference type="InterPro" id="IPR011032">
    <property type="entry name" value="GroES-like_sf"/>
</dbReference>
<accession>A0ABT0NAQ8</accession>
<sequence length="333" mass="35559">MKNKVIVLHRTPVGALSDGDLALKVRDVGELLPGFIRVAVEYISVEPAMRGWVTNRTDYMPRLAPGDTLHAFGIGVVIQSEHAGFTVGQKVIGNLGAQEIADINPEMTELRTALPEPVPSSIQLGMAGITGLTAFFGMTKIARPSVGETFVVSAAAGAVGSVAGQLARLAGCKVIGIAGSDAKSLWLTRELGFDAVINRHSENVKARLDELCPEGIDIYFDNVGGDILDTCLSRLRKGARVVLCGGIATYNATEKPAGPANYFALVHRSALMQGFIVLDYLDEFEPAIEWIMTQYNAGLLINREEMFTGVESLPNALNALFDGSNTGKVLVKT</sequence>
<dbReference type="RefSeq" id="WP_249250082.1">
    <property type="nucleotide sequence ID" value="NZ_JAKIKT010000007.1"/>
</dbReference>
<dbReference type="Pfam" id="PF00107">
    <property type="entry name" value="ADH_zinc_N"/>
    <property type="match status" value="1"/>
</dbReference>
<comment type="caution">
    <text evidence="3">The sequence shown here is derived from an EMBL/GenBank/DDBJ whole genome shotgun (WGS) entry which is preliminary data.</text>
</comment>
<gene>
    <name evidence="3" type="ORF">L2725_17230</name>
</gene>
<dbReference type="InterPro" id="IPR013149">
    <property type="entry name" value="ADH-like_C"/>
</dbReference>
<dbReference type="InterPro" id="IPR041694">
    <property type="entry name" value="ADH_N_2"/>
</dbReference>
<dbReference type="InterPro" id="IPR036291">
    <property type="entry name" value="NAD(P)-bd_dom_sf"/>
</dbReference>
<dbReference type="Gene3D" id="3.40.50.720">
    <property type="entry name" value="NAD(P)-binding Rossmann-like Domain"/>
    <property type="match status" value="1"/>
</dbReference>
<evidence type="ECO:0000313" key="3">
    <source>
        <dbReference type="EMBL" id="MCL2915499.1"/>
    </source>
</evidence>
<proteinExistence type="predicted"/>
<evidence type="ECO:0000259" key="2">
    <source>
        <dbReference type="SMART" id="SM00829"/>
    </source>
</evidence>
<dbReference type="PANTHER" id="PTHR43205:SF42">
    <property type="entry name" value="ALCOHOL DEHYDROGENASE, ZINC-CONTAINING (AFU_ORTHOLOGUE AFUA_7G04530)"/>
    <property type="match status" value="1"/>
</dbReference>
<dbReference type="CDD" id="cd05288">
    <property type="entry name" value="PGDH"/>
    <property type="match status" value="1"/>
</dbReference>
<dbReference type="InterPro" id="IPR045010">
    <property type="entry name" value="MDR_fam"/>
</dbReference>
<dbReference type="Gene3D" id="3.90.180.10">
    <property type="entry name" value="Medium-chain alcohol dehydrogenases, catalytic domain"/>
    <property type="match status" value="1"/>
</dbReference>
<dbReference type="SUPFAM" id="SSF51735">
    <property type="entry name" value="NAD(P)-binding Rossmann-fold domains"/>
    <property type="match status" value="1"/>
</dbReference>
<organism evidence="3 4">
    <name type="scientific">Shewanella corallii</name>
    <dbReference type="NCBI Taxonomy" id="560080"/>
    <lineage>
        <taxon>Bacteria</taxon>
        <taxon>Pseudomonadati</taxon>
        <taxon>Pseudomonadota</taxon>
        <taxon>Gammaproteobacteria</taxon>
        <taxon>Alteromonadales</taxon>
        <taxon>Shewanellaceae</taxon>
        <taxon>Shewanella</taxon>
    </lineage>
</organism>
<evidence type="ECO:0000313" key="4">
    <source>
        <dbReference type="Proteomes" id="UP001202831"/>
    </source>
</evidence>
<dbReference type="EMBL" id="JAKIKT010000007">
    <property type="protein sequence ID" value="MCL2915499.1"/>
    <property type="molecule type" value="Genomic_DNA"/>
</dbReference>
<dbReference type="SUPFAM" id="SSF50129">
    <property type="entry name" value="GroES-like"/>
    <property type="match status" value="1"/>
</dbReference>
<protein>
    <submittedName>
        <fullName evidence="3">NADP-dependent oxidoreductase</fullName>
    </submittedName>
</protein>
<dbReference type="InterPro" id="IPR020843">
    <property type="entry name" value="ER"/>
</dbReference>
<keyword evidence="1" id="KW-0560">Oxidoreductase</keyword>
<dbReference type="SMART" id="SM00829">
    <property type="entry name" value="PKS_ER"/>
    <property type="match status" value="1"/>
</dbReference>
<dbReference type="Proteomes" id="UP001202831">
    <property type="component" value="Unassembled WGS sequence"/>
</dbReference>
<dbReference type="PANTHER" id="PTHR43205">
    <property type="entry name" value="PROSTAGLANDIN REDUCTASE"/>
    <property type="match status" value="1"/>
</dbReference>
<reference evidence="3 4" key="1">
    <citation type="submission" date="2022-01" db="EMBL/GenBank/DDBJ databases">
        <title>Whole genome-based taxonomy of the Shewanellaceae.</title>
        <authorList>
            <person name="Martin-Rodriguez A.J."/>
        </authorList>
    </citation>
    <scope>NUCLEOTIDE SEQUENCE [LARGE SCALE GENOMIC DNA]</scope>
    <source>
        <strain evidence="3 4">DSM 21332</strain>
    </source>
</reference>
<feature type="domain" description="Enoyl reductase (ER)" evidence="2">
    <location>
        <begin position="19"/>
        <end position="331"/>
    </location>
</feature>
<evidence type="ECO:0000256" key="1">
    <source>
        <dbReference type="ARBA" id="ARBA00023002"/>
    </source>
</evidence>
<keyword evidence="4" id="KW-1185">Reference proteome</keyword>
<dbReference type="Pfam" id="PF16884">
    <property type="entry name" value="ADH_N_2"/>
    <property type="match status" value="1"/>
</dbReference>
<name>A0ABT0NAQ8_9GAMM</name>